<proteinExistence type="predicted"/>
<comment type="caution">
    <text evidence="1">The sequence shown here is derived from an EMBL/GenBank/DDBJ whole genome shotgun (WGS) entry which is preliminary data.</text>
</comment>
<gene>
    <name evidence="1" type="ORF">SPDO_22000</name>
</gene>
<evidence type="ECO:0000313" key="1">
    <source>
        <dbReference type="EMBL" id="OWK29219.1"/>
    </source>
</evidence>
<name>A0A245ZHJ8_9SPHN</name>
<dbReference type="Proteomes" id="UP000197290">
    <property type="component" value="Unassembled WGS sequence"/>
</dbReference>
<protein>
    <submittedName>
        <fullName evidence="1">Uncharacterized protein</fullName>
    </submittedName>
</protein>
<dbReference type="EMBL" id="NBBI01000004">
    <property type="protein sequence ID" value="OWK29219.1"/>
    <property type="molecule type" value="Genomic_DNA"/>
</dbReference>
<evidence type="ECO:0000313" key="2">
    <source>
        <dbReference type="Proteomes" id="UP000197290"/>
    </source>
</evidence>
<sequence length="35" mass="3511">MTLGHVPGAAKVPVDVLSFGVAGGTVTRLLPHLSL</sequence>
<dbReference type="AlphaFoldDB" id="A0A245ZHJ8"/>
<organism evidence="1 2">
    <name type="scientific">Sphingomonas dokdonensis</name>
    <dbReference type="NCBI Taxonomy" id="344880"/>
    <lineage>
        <taxon>Bacteria</taxon>
        <taxon>Pseudomonadati</taxon>
        <taxon>Pseudomonadota</taxon>
        <taxon>Alphaproteobacteria</taxon>
        <taxon>Sphingomonadales</taxon>
        <taxon>Sphingomonadaceae</taxon>
        <taxon>Sphingomonas</taxon>
    </lineage>
</organism>
<keyword evidence="2" id="KW-1185">Reference proteome</keyword>
<reference evidence="1 2" key="1">
    <citation type="submission" date="2017-03" db="EMBL/GenBank/DDBJ databases">
        <title>Genome sequence of Sphingomonas dokdonensis DSM 21029.</title>
        <authorList>
            <person name="Poehlein A."/>
            <person name="Wuebbeler J.H."/>
            <person name="Steinbuechel A."/>
            <person name="Daniel R."/>
        </authorList>
    </citation>
    <scope>NUCLEOTIDE SEQUENCE [LARGE SCALE GENOMIC DNA]</scope>
    <source>
        <strain evidence="1 2">DSM 21029</strain>
    </source>
</reference>
<accession>A0A245ZHJ8</accession>